<dbReference type="Pfam" id="PF02536">
    <property type="entry name" value="mTERF"/>
    <property type="match status" value="1"/>
</dbReference>
<keyword evidence="2" id="KW-0804">Transcription</keyword>
<comment type="similarity">
    <text evidence="1">Belongs to the mTERF family.</text>
</comment>
<proteinExistence type="inferred from homology"/>
<dbReference type="InterPro" id="IPR002156">
    <property type="entry name" value="RNaseH_domain"/>
</dbReference>
<name>A0A2N9J0K6_FAGSY</name>
<keyword evidence="2" id="KW-0805">Transcription regulation</keyword>
<sequence length="766" mass="84587">MDTSLMGNLDMARGGGVIGGHVGHCIYDFSRHIGIATSVIAELWAIRDDLALGPLLGLTSFVVELDALFVRIPPHMELKHAYREANRCVDALVVLNLVSGVVAHYELNEVWSAPPPHVVKINVDAALNDSVATLAAVARDSSRIITNCWTKRNPTSDPCIAEAMARDSSGIITNCWTKRYPTSDPCIAEAMALLWALELAQANCFSNVVVEGDAKVCVDAINVGNDETSWRILPIITNAKNMVSIFCSCSFNWVRRNANLLAYILAKVTSSQPICLSCNSINLPPSIHEPRVLTVNPVQFRDIVDEVKEMGFNPLTIIFAEAVITLLSISKLAWERKVDVFKKWGWSEDDVFLAFRRCPRFMLVSEDKIMRKMVGPSNSILFGQPSLLASFENTLGGLTVVQPASSCKSGLAVVQLRGGAWASHRFGLRREPRCGGAGLRRAFAVVLGFADLWRFLSRGGICWSVVAGGGVLLNCGWVLLVCGGSGGCVAVMVAIVPVAVLAGGCETALSASSDVNFETPEKADIVVNFFKKQGFSQTQISNLVRRLPSVLISDPEKTFLPKIEFFSSKGISSPNLTKLLSTDPNLLKTNLEKRLIPSYDFFKNLLHSENGVPERCIIVLIHYQPRVLIANSVRFREIVDEVKEMGFNPLRMVFAEAVITLLYPRFMLVSEDKIMRVMDFWVNKMGMESVLISKCPGLVAYSLEKRLIPRGLVFQVLLSKGLVKKDFKMWLIACTEKTFLQKLVMPHKEEASELLKLYKETLDLSK</sequence>
<accession>A0A2N9J0K6</accession>
<dbReference type="PANTHER" id="PTHR13068:SF166">
    <property type="entry name" value="TRANSCRIPTION TERMINATION FACTOR MTERF15, MITOCHONDRIAL-LIKE"/>
    <property type="match status" value="1"/>
</dbReference>
<keyword evidence="3" id="KW-0809">Transit peptide</keyword>
<dbReference type="InterPro" id="IPR003690">
    <property type="entry name" value="MTERF"/>
</dbReference>
<evidence type="ECO:0000256" key="3">
    <source>
        <dbReference type="ARBA" id="ARBA00022946"/>
    </source>
</evidence>
<dbReference type="PANTHER" id="PTHR13068">
    <property type="entry name" value="CGI-12 PROTEIN-RELATED"/>
    <property type="match status" value="1"/>
</dbReference>
<gene>
    <name evidence="5" type="ORF">FSB_LOCUS58200</name>
</gene>
<dbReference type="GO" id="GO:0003676">
    <property type="term" value="F:nucleic acid binding"/>
    <property type="evidence" value="ECO:0007669"/>
    <property type="project" value="InterPro"/>
</dbReference>
<dbReference type="SMART" id="SM00733">
    <property type="entry name" value="Mterf"/>
    <property type="match status" value="7"/>
</dbReference>
<evidence type="ECO:0000256" key="2">
    <source>
        <dbReference type="ARBA" id="ARBA00022472"/>
    </source>
</evidence>
<dbReference type="Gene3D" id="1.25.70.10">
    <property type="entry name" value="Transcription termination factor 3, mitochondrial"/>
    <property type="match status" value="2"/>
</dbReference>
<feature type="domain" description="RNase H type-1" evidence="4">
    <location>
        <begin position="165"/>
        <end position="267"/>
    </location>
</feature>
<dbReference type="EMBL" id="OIVN01006311">
    <property type="protein sequence ID" value="SPD30318.1"/>
    <property type="molecule type" value="Genomic_DNA"/>
</dbReference>
<keyword evidence="2" id="KW-0806">Transcription termination</keyword>
<dbReference type="GO" id="GO:0004523">
    <property type="term" value="F:RNA-DNA hybrid ribonuclease activity"/>
    <property type="evidence" value="ECO:0007669"/>
    <property type="project" value="InterPro"/>
</dbReference>
<dbReference type="Pfam" id="PF13456">
    <property type="entry name" value="RVT_3"/>
    <property type="match status" value="1"/>
</dbReference>
<protein>
    <recommendedName>
        <fullName evidence="4">RNase H type-1 domain-containing protein</fullName>
    </recommendedName>
</protein>
<dbReference type="InterPro" id="IPR038538">
    <property type="entry name" value="MTERF_sf"/>
</dbReference>
<dbReference type="InterPro" id="IPR012337">
    <property type="entry name" value="RNaseH-like_sf"/>
</dbReference>
<dbReference type="AlphaFoldDB" id="A0A2N9J0K6"/>
<evidence type="ECO:0000256" key="1">
    <source>
        <dbReference type="ARBA" id="ARBA00007692"/>
    </source>
</evidence>
<organism evidence="5">
    <name type="scientific">Fagus sylvatica</name>
    <name type="common">Beechnut</name>
    <dbReference type="NCBI Taxonomy" id="28930"/>
    <lineage>
        <taxon>Eukaryota</taxon>
        <taxon>Viridiplantae</taxon>
        <taxon>Streptophyta</taxon>
        <taxon>Embryophyta</taxon>
        <taxon>Tracheophyta</taxon>
        <taxon>Spermatophyta</taxon>
        <taxon>Magnoliopsida</taxon>
        <taxon>eudicotyledons</taxon>
        <taxon>Gunneridae</taxon>
        <taxon>Pentapetalae</taxon>
        <taxon>rosids</taxon>
        <taxon>fabids</taxon>
        <taxon>Fagales</taxon>
        <taxon>Fagaceae</taxon>
        <taxon>Fagus</taxon>
    </lineage>
</organism>
<evidence type="ECO:0000259" key="4">
    <source>
        <dbReference type="Pfam" id="PF13456"/>
    </source>
</evidence>
<dbReference type="GO" id="GO:0006353">
    <property type="term" value="P:DNA-templated transcription termination"/>
    <property type="evidence" value="ECO:0007669"/>
    <property type="project" value="UniProtKB-KW"/>
</dbReference>
<evidence type="ECO:0000313" key="5">
    <source>
        <dbReference type="EMBL" id="SPD30318.1"/>
    </source>
</evidence>
<dbReference type="SUPFAM" id="SSF53098">
    <property type="entry name" value="Ribonuclease H-like"/>
    <property type="match status" value="1"/>
</dbReference>
<dbReference type="CDD" id="cd06222">
    <property type="entry name" value="RNase_H_like"/>
    <property type="match status" value="1"/>
</dbReference>
<dbReference type="InterPro" id="IPR044730">
    <property type="entry name" value="RNase_H-like_dom_plant"/>
</dbReference>
<reference evidence="5" key="1">
    <citation type="submission" date="2018-02" db="EMBL/GenBank/DDBJ databases">
        <authorList>
            <person name="Cohen D.B."/>
            <person name="Kent A.D."/>
        </authorList>
    </citation>
    <scope>NUCLEOTIDE SEQUENCE</scope>
</reference>